<gene>
    <name evidence="3" type="ORF">SAMN04488116_3385</name>
</gene>
<dbReference type="InterPro" id="IPR032466">
    <property type="entry name" value="Metal_Hydrolase"/>
</dbReference>
<sequence>MRTVVSVALGLFLGSLPPLYSQVIDVHMHSYTAKDYWGGRAHPTGIASPTTAEEHLLATIAEMDKNKVEYAVVSGTVKSVSDYVAADSRFIPGYLDDDDLIPLDEFEQHIKEGKIKVFGEITAVYGGTTLNDPKYAPYLALCETYDIPVAYHTGGGPPMTPYRCCPNFRISFGDPFLIEDVLVKYPKLRLYLMHGGEVFFEHAVRMMSLYQHLYVDIGVLLWVDPIVKDYAIRLLKLAKEANVLDRVMFGSDQMVWPGSISASIDFLNQQDYLTETEKELILYGNAKRFLKIED</sequence>
<dbReference type="STRING" id="570519.SAMN04488116_3385"/>
<dbReference type="Proteomes" id="UP000184532">
    <property type="component" value="Unassembled WGS sequence"/>
</dbReference>
<evidence type="ECO:0000256" key="1">
    <source>
        <dbReference type="ARBA" id="ARBA00023239"/>
    </source>
</evidence>
<dbReference type="InterPro" id="IPR032465">
    <property type="entry name" value="ACMSD"/>
</dbReference>
<dbReference type="PANTHER" id="PTHR21240:SF28">
    <property type="entry name" value="ISO-OROTATE DECARBOXYLASE (EUROFUNG)"/>
    <property type="match status" value="1"/>
</dbReference>
<dbReference type="GO" id="GO:0019748">
    <property type="term" value="P:secondary metabolic process"/>
    <property type="evidence" value="ECO:0007669"/>
    <property type="project" value="TreeGrafter"/>
</dbReference>
<keyword evidence="1" id="KW-0456">Lyase</keyword>
<dbReference type="AlphaFoldDB" id="A0A1M5PV61"/>
<dbReference type="RefSeq" id="WP_073181801.1">
    <property type="nucleotide sequence ID" value="NZ_FQWL01000009.1"/>
</dbReference>
<dbReference type="OrthoDB" id="5450317at2"/>
<feature type="domain" description="Amidohydrolase-related" evidence="2">
    <location>
        <begin position="24"/>
        <end position="291"/>
    </location>
</feature>
<keyword evidence="4" id="KW-1185">Reference proteome</keyword>
<dbReference type="GO" id="GO:0016787">
    <property type="term" value="F:hydrolase activity"/>
    <property type="evidence" value="ECO:0007669"/>
    <property type="project" value="InterPro"/>
</dbReference>
<dbReference type="SUPFAM" id="SSF51556">
    <property type="entry name" value="Metallo-dependent hydrolases"/>
    <property type="match status" value="1"/>
</dbReference>
<dbReference type="PANTHER" id="PTHR21240">
    <property type="entry name" value="2-AMINO-3-CARBOXYLMUCONATE-6-SEMIALDEHYDE DECARBOXYLASE"/>
    <property type="match status" value="1"/>
</dbReference>
<dbReference type="Gene3D" id="3.20.20.140">
    <property type="entry name" value="Metal-dependent hydrolases"/>
    <property type="match status" value="1"/>
</dbReference>
<dbReference type="InterPro" id="IPR006680">
    <property type="entry name" value="Amidohydro-rel"/>
</dbReference>
<reference evidence="4" key="1">
    <citation type="submission" date="2016-11" db="EMBL/GenBank/DDBJ databases">
        <authorList>
            <person name="Varghese N."/>
            <person name="Submissions S."/>
        </authorList>
    </citation>
    <scope>NUCLEOTIDE SEQUENCE [LARGE SCALE GENOMIC DNA]</scope>
    <source>
        <strain evidence="4">DSM 22638</strain>
    </source>
</reference>
<protein>
    <recommendedName>
        <fullName evidence="2">Amidohydrolase-related domain-containing protein</fullName>
    </recommendedName>
</protein>
<dbReference type="GO" id="GO:0005737">
    <property type="term" value="C:cytoplasm"/>
    <property type="evidence" value="ECO:0007669"/>
    <property type="project" value="TreeGrafter"/>
</dbReference>
<accession>A0A1M5PV61</accession>
<proteinExistence type="predicted"/>
<name>A0A1M5PV61_9FLAO</name>
<dbReference type="GO" id="GO:0016831">
    <property type="term" value="F:carboxy-lyase activity"/>
    <property type="evidence" value="ECO:0007669"/>
    <property type="project" value="InterPro"/>
</dbReference>
<dbReference type="EMBL" id="FQWL01000009">
    <property type="protein sequence ID" value="SHH05728.1"/>
    <property type="molecule type" value="Genomic_DNA"/>
</dbReference>
<evidence type="ECO:0000313" key="3">
    <source>
        <dbReference type="EMBL" id="SHH05728.1"/>
    </source>
</evidence>
<dbReference type="Pfam" id="PF04909">
    <property type="entry name" value="Amidohydro_2"/>
    <property type="match status" value="1"/>
</dbReference>
<evidence type="ECO:0000313" key="4">
    <source>
        <dbReference type="Proteomes" id="UP000184532"/>
    </source>
</evidence>
<evidence type="ECO:0000259" key="2">
    <source>
        <dbReference type="Pfam" id="PF04909"/>
    </source>
</evidence>
<organism evidence="3 4">
    <name type="scientific">Flagellimonas flava</name>
    <dbReference type="NCBI Taxonomy" id="570519"/>
    <lineage>
        <taxon>Bacteria</taxon>
        <taxon>Pseudomonadati</taxon>
        <taxon>Bacteroidota</taxon>
        <taxon>Flavobacteriia</taxon>
        <taxon>Flavobacteriales</taxon>
        <taxon>Flavobacteriaceae</taxon>
        <taxon>Flagellimonas</taxon>
    </lineage>
</organism>